<organism evidence="2 3">
    <name type="scientific">Oryzihumus leptocrescens</name>
    <dbReference type="NCBI Taxonomy" id="297536"/>
    <lineage>
        <taxon>Bacteria</taxon>
        <taxon>Bacillati</taxon>
        <taxon>Actinomycetota</taxon>
        <taxon>Actinomycetes</taxon>
        <taxon>Micrococcales</taxon>
        <taxon>Intrasporangiaceae</taxon>
        <taxon>Oryzihumus</taxon>
    </lineage>
</organism>
<proteinExistence type="predicted"/>
<reference evidence="2 3" key="1">
    <citation type="submission" date="2019-06" db="EMBL/GenBank/DDBJ databases">
        <title>Sequencing the genomes of 1000 actinobacteria strains.</title>
        <authorList>
            <person name="Klenk H.-P."/>
        </authorList>
    </citation>
    <scope>NUCLEOTIDE SEQUENCE [LARGE SCALE GENOMIC DNA]</scope>
    <source>
        <strain evidence="2 3">DSM 18082</strain>
    </source>
</reference>
<keyword evidence="1" id="KW-0812">Transmembrane</keyword>
<dbReference type="EMBL" id="VFOQ01000001">
    <property type="protein sequence ID" value="TQL61886.1"/>
    <property type="molecule type" value="Genomic_DNA"/>
</dbReference>
<name>A0A542ZNM1_9MICO</name>
<comment type="caution">
    <text evidence="2">The sequence shown here is derived from an EMBL/GenBank/DDBJ whole genome shotgun (WGS) entry which is preliminary data.</text>
</comment>
<keyword evidence="1" id="KW-0472">Membrane</keyword>
<sequence>MPPPDLPPPPPGWHWWRRTRAGRVRLTALVVGLALLVPAGTTGMVLGLGALMADPGGSASGVVFVNDTASSWQVLACTGNYYPDAGPLGPGQHWFPQDWPNQDDPGAGCWLARRDAVGHLGPGVCLAVPETPQLTFRVSRAQPSSLAACMDRSNPSL</sequence>
<evidence type="ECO:0000313" key="3">
    <source>
        <dbReference type="Proteomes" id="UP000319514"/>
    </source>
</evidence>
<keyword evidence="3" id="KW-1185">Reference proteome</keyword>
<protein>
    <submittedName>
        <fullName evidence="2">Uncharacterized protein</fullName>
    </submittedName>
</protein>
<evidence type="ECO:0000256" key="1">
    <source>
        <dbReference type="SAM" id="Phobius"/>
    </source>
</evidence>
<keyword evidence="1" id="KW-1133">Transmembrane helix</keyword>
<feature type="transmembrane region" description="Helical" evidence="1">
    <location>
        <begin position="26"/>
        <end position="52"/>
    </location>
</feature>
<accession>A0A542ZNM1</accession>
<evidence type="ECO:0000313" key="2">
    <source>
        <dbReference type="EMBL" id="TQL61886.1"/>
    </source>
</evidence>
<gene>
    <name evidence="2" type="ORF">FB474_3307</name>
</gene>
<dbReference type="Proteomes" id="UP000319514">
    <property type="component" value="Unassembled WGS sequence"/>
</dbReference>
<dbReference type="AlphaFoldDB" id="A0A542ZNM1"/>